<feature type="transmembrane region" description="Helical" evidence="1">
    <location>
        <begin position="303"/>
        <end position="326"/>
    </location>
</feature>
<keyword evidence="1" id="KW-0812">Transmembrane</keyword>
<protein>
    <recommendedName>
        <fullName evidence="4">RGS domain-containing protein</fullName>
    </recommendedName>
</protein>
<dbReference type="InterPro" id="IPR036305">
    <property type="entry name" value="RGS_sf"/>
</dbReference>
<dbReference type="OrthoDB" id="3232309at2759"/>
<evidence type="ECO:0000256" key="1">
    <source>
        <dbReference type="SAM" id="Phobius"/>
    </source>
</evidence>
<dbReference type="InterPro" id="IPR044926">
    <property type="entry name" value="RGS_subdomain_2"/>
</dbReference>
<keyword evidence="3" id="KW-1185">Reference proteome</keyword>
<dbReference type="AlphaFoldDB" id="A0A8E2JHJ6"/>
<dbReference type="PANTHER" id="PTHR39466">
    <property type="entry name" value="RGS DOMAIN-CONTAINING PROTEIN"/>
    <property type="match status" value="1"/>
</dbReference>
<reference evidence="2 3" key="1">
    <citation type="journal article" date="2016" name="Nat. Commun.">
        <title>Ectomycorrhizal ecology is imprinted in the genome of the dominant symbiotic fungus Cenococcum geophilum.</title>
        <authorList>
            <consortium name="DOE Joint Genome Institute"/>
            <person name="Peter M."/>
            <person name="Kohler A."/>
            <person name="Ohm R.A."/>
            <person name="Kuo A."/>
            <person name="Krutzmann J."/>
            <person name="Morin E."/>
            <person name="Arend M."/>
            <person name="Barry K.W."/>
            <person name="Binder M."/>
            <person name="Choi C."/>
            <person name="Clum A."/>
            <person name="Copeland A."/>
            <person name="Grisel N."/>
            <person name="Haridas S."/>
            <person name="Kipfer T."/>
            <person name="LaButti K."/>
            <person name="Lindquist E."/>
            <person name="Lipzen A."/>
            <person name="Maire R."/>
            <person name="Meier B."/>
            <person name="Mihaltcheva S."/>
            <person name="Molinier V."/>
            <person name="Murat C."/>
            <person name="Poggeler S."/>
            <person name="Quandt C.A."/>
            <person name="Sperisen C."/>
            <person name="Tritt A."/>
            <person name="Tisserant E."/>
            <person name="Crous P.W."/>
            <person name="Henrissat B."/>
            <person name="Nehls U."/>
            <person name="Egli S."/>
            <person name="Spatafora J.W."/>
            <person name="Grigoriev I.V."/>
            <person name="Martin F.M."/>
        </authorList>
    </citation>
    <scope>NUCLEOTIDE SEQUENCE [LARGE SCALE GENOMIC DNA]</scope>
    <source>
        <strain evidence="2 3">CBS 459.81</strain>
    </source>
</reference>
<dbReference type="SUPFAM" id="SSF48097">
    <property type="entry name" value="Regulator of G-protein signaling, RGS"/>
    <property type="match status" value="1"/>
</dbReference>
<organism evidence="2 3">
    <name type="scientific">Lepidopterella palustris CBS 459.81</name>
    <dbReference type="NCBI Taxonomy" id="1314670"/>
    <lineage>
        <taxon>Eukaryota</taxon>
        <taxon>Fungi</taxon>
        <taxon>Dikarya</taxon>
        <taxon>Ascomycota</taxon>
        <taxon>Pezizomycotina</taxon>
        <taxon>Dothideomycetes</taxon>
        <taxon>Pleosporomycetidae</taxon>
        <taxon>Mytilinidiales</taxon>
        <taxon>Argynnaceae</taxon>
        <taxon>Lepidopterella</taxon>
    </lineage>
</organism>
<feature type="transmembrane region" description="Helical" evidence="1">
    <location>
        <begin position="428"/>
        <end position="446"/>
    </location>
</feature>
<evidence type="ECO:0008006" key="4">
    <source>
        <dbReference type="Google" id="ProtNLM"/>
    </source>
</evidence>
<feature type="transmembrane region" description="Helical" evidence="1">
    <location>
        <begin position="269"/>
        <end position="291"/>
    </location>
</feature>
<keyword evidence="1" id="KW-0472">Membrane</keyword>
<dbReference type="EMBL" id="KV744894">
    <property type="protein sequence ID" value="OCK82249.1"/>
    <property type="molecule type" value="Genomic_DNA"/>
</dbReference>
<name>A0A8E2JHJ6_9PEZI</name>
<accession>A0A8E2JHJ6</accession>
<evidence type="ECO:0000313" key="3">
    <source>
        <dbReference type="Proteomes" id="UP000250266"/>
    </source>
</evidence>
<gene>
    <name evidence="2" type="ORF">K432DRAFT_324605</name>
</gene>
<dbReference type="Gene3D" id="1.10.167.10">
    <property type="entry name" value="Regulator of G-protein Signalling 4, domain 2"/>
    <property type="match status" value="1"/>
</dbReference>
<proteinExistence type="predicted"/>
<keyword evidence="1" id="KW-1133">Transmembrane helix</keyword>
<dbReference type="PANTHER" id="PTHR39466:SF1">
    <property type="entry name" value="RGS DOMAIN-CONTAINING PROTEIN"/>
    <property type="match status" value="1"/>
</dbReference>
<sequence>MSILFYRRPDYISRPPGPLNASACQRYAEKSTRNKSQIPQELSFDNIVANRALPPCGLQDFMDYLVYVSHDAENLQFFLWYEGYKRRFAALSKQEQAMSPERSDALAIPEGDATAAVDASKRPDAAAEEIDIGNEADIQLAERARSPFKSVFDSRTSLQMSDNRTGDALPAVKKPATPSMTSAELLQVAHQPFRAEIHKVLLNYIYPSSPRELNLSHRDRSALLHALSFTTHPSAFTPIATLVTATLRNQAHPNFIRWTICNGNQPRVVFVRTMGILNTFLGLLTLLLITLSKASRWWRILGAMELWLGLMTLIAAFKGLCMILHYNHGRVLQPWEDFDIEPESDPNNSNPGSYNMKPKDGDETTLASSFWSQRSSRLDAFGIGNAFDKERWLLQWRQTGTLKKVFGKAVWVQEEGIRLLQDRIVKQSQAWAVLVTIIVTAAFVALPKGGFY</sequence>
<dbReference type="Proteomes" id="UP000250266">
    <property type="component" value="Unassembled WGS sequence"/>
</dbReference>
<evidence type="ECO:0000313" key="2">
    <source>
        <dbReference type="EMBL" id="OCK82249.1"/>
    </source>
</evidence>